<dbReference type="GO" id="GO:0006400">
    <property type="term" value="P:tRNA modification"/>
    <property type="evidence" value="ECO:0007669"/>
    <property type="project" value="InterPro"/>
</dbReference>
<name>A0A512B2G4_9BACT</name>
<keyword evidence="2" id="KW-1185">Reference proteome</keyword>
<sequence length="348" mass="39957">MEIVVGLNLSNPNPKVWNSSSPYFLPEVRAVMVSYAEFDKTPTKRKKAMEVGLHQYLEVPKDISIYLDNGSFSFLRRSSQINQQEYKEFIERAKPDWYPTPQDFIPAPAMSDGQQYNCMLDTMKINLAYNYDGFVPVLHICRYLNEYVTHLQGDHLLNQKKRIALGGIVPNLLRAPKAMPYQDILGHLQNIRKVFKDKKIHVFGIGGTATLHIAALLQMDSIDSTGWRNRAARGIIQLPGKGDRLVAELGKWRGRNCDENEWDVLTQCGCPSCRNNGIEGLKIKGLTGFMNRAAHNLWVLLEEDRLIKYHLLNNSYSEWYPSHVSNSTYKPLIDYLIKEKQVHTLFKK</sequence>
<dbReference type="SUPFAM" id="SSF51713">
    <property type="entry name" value="tRNA-guanine transglycosylase"/>
    <property type="match status" value="1"/>
</dbReference>
<reference evidence="1 2" key="1">
    <citation type="submission" date="2019-07" db="EMBL/GenBank/DDBJ databases">
        <title>Whole genome shotgun sequence of Adhaeribacter aerolatus NBRC 106133.</title>
        <authorList>
            <person name="Hosoyama A."/>
            <person name="Uohara A."/>
            <person name="Ohji S."/>
            <person name="Ichikawa N."/>
        </authorList>
    </citation>
    <scope>NUCLEOTIDE SEQUENCE [LARGE SCALE GENOMIC DNA]</scope>
    <source>
        <strain evidence="1 2">NBRC 106133</strain>
    </source>
</reference>
<accession>A0A512B2G4</accession>
<organism evidence="1 2">
    <name type="scientific">Adhaeribacter aerolatus</name>
    <dbReference type="NCBI Taxonomy" id="670289"/>
    <lineage>
        <taxon>Bacteria</taxon>
        <taxon>Pseudomonadati</taxon>
        <taxon>Bacteroidota</taxon>
        <taxon>Cytophagia</taxon>
        <taxon>Cytophagales</taxon>
        <taxon>Hymenobacteraceae</taxon>
        <taxon>Adhaeribacter</taxon>
    </lineage>
</organism>
<protein>
    <recommendedName>
        <fullName evidence="3">tRNA-guanine(15) transglycosylase-like domain-containing protein</fullName>
    </recommendedName>
</protein>
<dbReference type="Gene3D" id="3.20.20.105">
    <property type="entry name" value="Queuine tRNA-ribosyltransferase-like"/>
    <property type="match status" value="1"/>
</dbReference>
<evidence type="ECO:0000313" key="2">
    <source>
        <dbReference type="Proteomes" id="UP000321532"/>
    </source>
</evidence>
<comment type="caution">
    <text evidence="1">The sequence shown here is derived from an EMBL/GenBank/DDBJ whole genome shotgun (WGS) entry which is preliminary data.</text>
</comment>
<gene>
    <name evidence="1" type="ORF">AAE02nite_38200</name>
</gene>
<dbReference type="Proteomes" id="UP000321532">
    <property type="component" value="Unassembled WGS sequence"/>
</dbReference>
<evidence type="ECO:0000313" key="1">
    <source>
        <dbReference type="EMBL" id="GEO06156.1"/>
    </source>
</evidence>
<dbReference type="RefSeq" id="WP_146901621.1">
    <property type="nucleotide sequence ID" value="NZ_BJYS01000032.1"/>
</dbReference>
<dbReference type="EMBL" id="BJYS01000032">
    <property type="protein sequence ID" value="GEO06156.1"/>
    <property type="molecule type" value="Genomic_DNA"/>
</dbReference>
<dbReference type="AlphaFoldDB" id="A0A512B2G4"/>
<evidence type="ECO:0008006" key="3">
    <source>
        <dbReference type="Google" id="ProtNLM"/>
    </source>
</evidence>
<dbReference type="OrthoDB" id="504818at2"/>
<proteinExistence type="predicted"/>
<dbReference type="InterPro" id="IPR036511">
    <property type="entry name" value="TGT-like_sf"/>
</dbReference>